<evidence type="ECO:0000256" key="2">
    <source>
        <dbReference type="ARBA" id="ARBA00023008"/>
    </source>
</evidence>
<dbReference type="GO" id="GO:0016491">
    <property type="term" value="F:oxidoreductase activity"/>
    <property type="evidence" value="ECO:0007669"/>
    <property type="project" value="InterPro"/>
</dbReference>
<organism evidence="6 7">
    <name type="scientific">Meloidogyne hapla</name>
    <name type="common">Root-knot nematode worm</name>
    <dbReference type="NCBI Taxonomy" id="6305"/>
    <lineage>
        <taxon>Eukaryota</taxon>
        <taxon>Metazoa</taxon>
        <taxon>Ecdysozoa</taxon>
        <taxon>Nematoda</taxon>
        <taxon>Chromadorea</taxon>
        <taxon>Rhabditida</taxon>
        <taxon>Tylenchina</taxon>
        <taxon>Tylenchomorpha</taxon>
        <taxon>Tylenchoidea</taxon>
        <taxon>Meloidogynidae</taxon>
        <taxon>Meloidogyninae</taxon>
        <taxon>Meloidogyne</taxon>
    </lineage>
</organism>
<evidence type="ECO:0000256" key="4">
    <source>
        <dbReference type="SAM" id="SignalP"/>
    </source>
</evidence>
<evidence type="ECO:0000256" key="1">
    <source>
        <dbReference type="ARBA" id="ARBA00022723"/>
    </source>
</evidence>
<feature type="region of interest" description="Disordered" evidence="3">
    <location>
        <begin position="470"/>
        <end position="512"/>
    </location>
</feature>
<dbReference type="InterPro" id="IPR002227">
    <property type="entry name" value="Tyrosinase_Cu-bd"/>
</dbReference>
<dbReference type="SUPFAM" id="SSF48056">
    <property type="entry name" value="Di-copper centre-containing domain"/>
    <property type="match status" value="1"/>
</dbReference>
<dbReference type="PRINTS" id="PR00092">
    <property type="entry name" value="TYROSINASE"/>
</dbReference>
<keyword evidence="1" id="KW-0479">Metal-binding</keyword>
<dbReference type="PROSITE" id="PS00498">
    <property type="entry name" value="TYROSINASE_2"/>
    <property type="match status" value="1"/>
</dbReference>
<dbReference type="InterPro" id="IPR008922">
    <property type="entry name" value="Di-copper_centre_dom_sf"/>
</dbReference>
<feature type="signal peptide" evidence="4">
    <location>
        <begin position="1"/>
        <end position="24"/>
    </location>
</feature>
<dbReference type="Pfam" id="PF00264">
    <property type="entry name" value="Tyrosinase"/>
    <property type="match status" value="1"/>
</dbReference>
<evidence type="ECO:0000313" key="7">
    <source>
        <dbReference type="WBParaSite" id="MhA1_Contig1089.frz3.fgene1"/>
    </source>
</evidence>
<dbReference type="PANTHER" id="PTHR11474:SF126">
    <property type="entry name" value="TYROSINASE-LIKE PROTEIN TYR-1-RELATED"/>
    <property type="match status" value="1"/>
</dbReference>
<evidence type="ECO:0000259" key="5">
    <source>
        <dbReference type="PROSITE" id="PS00498"/>
    </source>
</evidence>
<feature type="compositionally biased region" description="Low complexity" evidence="3">
    <location>
        <begin position="425"/>
        <end position="439"/>
    </location>
</feature>
<feature type="chain" id="PRO_5009315259" evidence="4">
    <location>
        <begin position="25"/>
        <end position="672"/>
    </location>
</feature>
<feature type="compositionally biased region" description="Basic residues" evidence="3">
    <location>
        <begin position="652"/>
        <end position="672"/>
    </location>
</feature>
<feature type="domain" description="Tyrosinase copper-binding" evidence="5">
    <location>
        <begin position="267"/>
        <end position="278"/>
    </location>
</feature>
<keyword evidence="4" id="KW-0732">Signal</keyword>
<dbReference type="InterPro" id="IPR050316">
    <property type="entry name" value="Tyrosinase/Hemocyanin"/>
</dbReference>
<accession>A0A1I8AYS7</accession>
<dbReference type="Proteomes" id="UP000095281">
    <property type="component" value="Unplaced"/>
</dbReference>
<dbReference type="WBParaSite" id="MhA1_Contig1089.frz3.fgene1">
    <property type="protein sequence ID" value="MhA1_Contig1089.frz3.fgene1"/>
    <property type="gene ID" value="MhA1_Contig1089.frz3.fgene1"/>
</dbReference>
<reference evidence="7" key="1">
    <citation type="submission" date="2016-11" db="UniProtKB">
        <authorList>
            <consortium name="WormBaseParasite"/>
        </authorList>
    </citation>
    <scope>IDENTIFICATION</scope>
</reference>
<feature type="region of interest" description="Disordered" evidence="3">
    <location>
        <begin position="649"/>
        <end position="672"/>
    </location>
</feature>
<dbReference type="GO" id="GO:0046872">
    <property type="term" value="F:metal ion binding"/>
    <property type="evidence" value="ECO:0007669"/>
    <property type="project" value="UniProtKB-KW"/>
</dbReference>
<keyword evidence="6" id="KW-1185">Reference proteome</keyword>
<dbReference type="Gene3D" id="1.10.1280.10">
    <property type="entry name" value="Di-copper center containing domain from catechol oxidase"/>
    <property type="match status" value="1"/>
</dbReference>
<evidence type="ECO:0000313" key="6">
    <source>
        <dbReference type="Proteomes" id="UP000095281"/>
    </source>
</evidence>
<dbReference type="PANTHER" id="PTHR11474">
    <property type="entry name" value="TYROSINASE FAMILY MEMBER"/>
    <property type="match status" value="1"/>
</dbReference>
<protein>
    <submittedName>
        <fullName evidence="7">Tyrosinase_Cu-bd domain-containing protein</fullName>
    </submittedName>
</protein>
<keyword evidence="2" id="KW-0186">Copper</keyword>
<dbReference type="AlphaFoldDB" id="A0A1I8AYS7"/>
<sequence length="672" mass="73862">MLISITGQLIILLIILIYLNSTYSFNQISTVNQPKSKTFCEQAPNNGTRNICMHMKMAIRNALEIQNNGFLDEKWLAYVSMMAYRVRNLGPVVLGPLRKKSISTIHRDAFIAGGAHGGPSFCVFHRELIKRLAIMLRKINPNTALHYWDSTLDSPLPNPADSILFTEEFFGTTNSAGYVATGPFKSWQTLEGNPGISRDVGKDGGCMNAYDVYYTLSQTKVEKIMAYTQPNVGCPYNVDWESLEYPHGKSHNFIGGDLSDPATAANDPFFFCLHSFVDMIFENWRQKHQNRTQRENDYPPDLSACEVSIHYKNSIMTQLGPLINGDGLRNAYTDYMYEYEPSPTCNATRECGSNVYQRSVSVEIAMASLMAREDVCWNGDCVNGVCVKQKITLTTASSSTRTIRNVQTITVSKKSIKSANTSTSKSITTTSLPTSTLTTDIKTTPKPMTTSTLKGKINAKITKKLLTTNTSAPTTTTQPTTTSATTSITAPTTYDPTTTTPPSTTSASTSTTPPTITYTATTKFATSTTTLTTSNELYTHALTNTAAKTTIPTSTLSYTEPEASITIAQDATVEKSIKDNIKSFTTPESLSTSTPLNDVPEKFGKSEKMAAEEMSFTSQIEYTTKLVKDKQSAPTTTEQIIIVESTTCTTTKKSKTPKKAKKTKKPKIKVTK</sequence>
<proteinExistence type="predicted"/>
<feature type="compositionally biased region" description="Polar residues" evidence="3">
    <location>
        <begin position="440"/>
        <end position="451"/>
    </location>
</feature>
<evidence type="ECO:0000256" key="3">
    <source>
        <dbReference type="SAM" id="MobiDB-lite"/>
    </source>
</evidence>
<feature type="region of interest" description="Disordered" evidence="3">
    <location>
        <begin position="425"/>
        <end position="451"/>
    </location>
</feature>
<name>A0A1I8AYS7_MELHA</name>